<dbReference type="RefSeq" id="WP_060723234.1">
    <property type="nucleotide sequence ID" value="NZ_LMVK01000004.1"/>
</dbReference>
<comment type="caution">
    <text evidence="3">The sequence shown here is derived from an EMBL/GenBank/DDBJ whole genome shotgun (WGS) entry which is preliminary data.</text>
</comment>
<dbReference type="Proteomes" id="UP000192074">
    <property type="component" value="Unassembled WGS sequence"/>
</dbReference>
<organism evidence="3 4">
    <name type="scientific">Agrobacterium tumefaciens str. B6</name>
    <dbReference type="NCBI Taxonomy" id="1183423"/>
    <lineage>
        <taxon>Bacteria</taxon>
        <taxon>Pseudomonadati</taxon>
        <taxon>Pseudomonadota</taxon>
        <taxon>Alphaproteobacteria</taxon>
        <taxon>Hyphomicrobiales</taxon>
        <taxon>Rhizobiaceae</taxon>
        <taxon>Rhizobium/Agrobacterium group</taxon>
        <taxon>Agrobacterium</taxon>
        <taxon>Agrobacterium tumefaciens complex</taxon>
    </lineage>
</organism>
<evidence type="ECO:0000256" key="1">
    <source>
        <dbReference type="SAM" id="MobiDB-lite"/>
    </source>
</evidence>
<proteinExistence type="predicted"/>
<gene>
    <name evidence="3" type="ORF">AGR4A_Cc190069</name>
</gene>
<name>A0A822UYZ9_AGRTU</name>
<feature type="transmembrane region" description="Helical" evidence="2">
    <location>
        <begin position="69"/>
        <end position="93"/>
    </location>
</feature>
<keyword evidence="2" id="KW-0472">Membrane</keyword>
<reference evidence="3 4" key="1">
    <citation type="submission" date="2016-01" db="EMBL/GenBank/DDBJ databases">
        <authorList>
            <person name="Regsiter A."/>
            <person name="william w."/>
        </authorList>
    </citation>
    <scope>NUCLEOTIDE SEQUENCE [LARGE SCALE GENOMIC DNA]</scope>
    <source>
        <strain evidence="3 4">B6</strain>
    </source>
</reference>
<dbReference type="EMBL" id="FCNL01000011">
    <property type="protein sequence ID" value="CVI15303.1"/>
    <property type="molecule type" value="Genomic_DNA"/>
</dbReference>
<evidence type="ECO:0000256" key="2">
    <source>
        <dbReference type="SAM" id="Phobius"/>
    </source>
</evidence>
<keyword evidence="2" id="KW-0812">Transmembrane</keyword>
<evidence type="ECO:0000313" key="3">
    <source>
        <dbReference type="EMBL" id="CVI15303.1"/>
    </source>
</evidence>
<accession>A0A822UYZ9</accession>
<evidence type="ECO:0000313" key="4">
    <source>
        <dbReference type="Proteomes" id="UP000192074"/>
    </source>
</evidence>
<sequence length="160" mass="16974">MAAEIHNLHGDAGQISPPLQQGGGGGTFDNMDIVDAKIAAAEARTDAKFAEMMGELKAMRTDLSHMPSTITMIGTMGAFTGVMITVVLALFALSGQMFGIGMDAQQVSERAVQTASDRLQPKIDNLAESNRDMNAKMDAIIRGLNDRMMGSGETPAPYKP</sequence>
<protein>
    <submittedName>
        <fullName evidence="3">Uncharacterized protein</fullName>
    </submittedName>
</protein>
<dbReference type="AlphaFoldDB" id="A0A822UYZ9"/>
<feature type="region of interest" description="Disordered" evidence="1">
    <location>
        <begin position="6"/>
        <end position="26"/>
    </location>
</feature>
<keyword evidence="2" id="KW-1133">Transmembrane helix</keyword>